<evidence type="ECO:0000313" key="2">
    <source>
        <dbReference type="EMBL" id="EHJ59938.1"/>
    </source>
</evidence>
<comment type="caution">
    <text evidence="2">The sequence shown here is derived from an EMBL/GenBank/DDBJ whole genome shotgun (WGS) entry which is preliminary data.</text>
</comment>
<dbReference type="InterPro" id="IPR006522">
    <property type="entry name" value="Phage_virion_morphogenesis"/>
</dbReference>
<evidence type="ECO:0008006" key="4">
    <source>
        <dbReference type="Google" id="ProtNLM"/>
    </source>
</evidence>
<dbReference type="OrthoDB" id="6402405at2"/>
<keyword evidence="3" id="KW-1185">Reference proteome</keyword>
<feature type="region of interest" description="Disordered" evidence="1">
    <location>
        <begin position="43"/>
        <end position="68"/>
    </location>
</feature>
<dbReference type="STRING" id="1088721.JI59_04390"/>
<proteinExistence type="predicted"/>
<gene>
    <name evidence="2" type="ORF">NSU_3111</name>
</gene>
<dbReference type="AlphaFoldDB" id="G6EFJ0"/>
<organism evidence="2 3">
    <name type="scientific">Novosphingobium pentaromativorans US6-1</name>
    <dbReference type="NCBI Taxonomy" id="1088721"/>
    <lineage>
        <taxon>Bacteria</taxon>
        <taxon>Pseudomonadati</taxon>
        <taxon>Pseudomonadota</taxon>
        <taxon>Alphaproteobacteria</taxon>
        <taxon>Sphingomonadales</taxon>
        <taxon>Sphingomonadaceae</taxon>
        <taxon>Novosphingobium</taxon>
    </lineage>
</organism>
<dbReference type="Proteomes" id="UP000004030">
    <property type="component" value="Unassembled WGS sequence"/>
</dbReference>
<sequence>MADAFARLDSAVSAYLESLSPAERRRTARKIGMALRKANAKRIADNVQPDGSPMQPRKPRRLKAGKGQLKRDRMFRKLRLARSFKVRASADGVSIGFEGSVGQTARAHQYGLIDFVGRTEGGKVVRAKYPKRILLGFGPDDLDAVNDIVLDMLPRL</sequence>
<evidence type="ECO:0000313" key="3">
    <source>
        <dbReference type="Proteomes" id="UP000004030"/>
    </source>
</evidence>
<dbReference type="PATRIC" id="fig|1088721.3.peg.3068"/>
<dbReference type="NCBIfam" id="TIGR01635">
    <property type="entry name" value="tail_comp_S"/>
    <property type="match status" value="1"/>
</dbReference>
<reference evidence="2 3" key="1">
    <citation type="journal article" date="2012" name="J. Bacteriol.">
        <title>Genome sequence of benzo(a)pyrene-degrading bacterium Novosphingobium pentaromativorans US6-1.</title>
        <authorList>
            <person name="Luo Y.R."/>
            <person name="Kang S.G."/>
            <person name="Kim S.J."/>
            <person name="Kim M.R."/>
            <person name="Li N."/>
            <person name="Lee J.H."/>
            <person name="Kwon K.K."/>
        </authorList>
    </citation>
    <scope>NUCLEOTIDE SEQUENCE [LARGE SCALE GENOMIC DNA]</scope>
    <source>
        <strain evidence="2 3">US6-1</strain>
    </source>
</reference>
<dbReference type="KEGG" id="npn:JI59_04390"/>
<dbReference type="RefSeq" id="WP_007014019.1">
    <property type="nucleotide sequence ID" value="NZ_AGFM01000049.1"/>
</dbReference>
<dbReference type="eggNOG" id="COG5005">
    <property type="taxonomic scope" value="Bacteria"/>
</dbReference>
<name>G6EFJ0_9SPHN</name>
<protein>
    <recommendedName>
        <fullName evidence="4">Phage virion morphogenesis protein</fullName>
    </recommendedName>
</protein>
<dbReference type="EMBL" id="AGFM01000049">
    <property type="protein sequence ID" value="EHJ59938.1"/>
    <property type="molecule type" value="Genomic_DNA"/>
</dbReference>
<accession>G6EFJ0</accession>
<evidence type="ECO:0000256" key="1">
    <source>
        <dbReference type="SAM" id="MobiDB-lite"/>
    </source>
</evidence>
<dbReference type="Pfam" id="PF05069">
    <property type="entry name" value="Phage_tail_S"/>
    <property type="match status" value="1"/>
</dbReference>